<evidence type="ECO:0000313" key="2">
    <source>
        <dbReference type="EMBL" id="HBH2621982.1"/>
    </source>
</evidence>
<dbReference type="CDD" id="cd00093">
    <property type="entry name" value="HTH_XRE"/>
    <property type="match status" value="1"/>
</dbReference>
<dbReference type="KEGG" id="pdf:CD630DERM_29490"/>
<dbReference type="EMBL" id="DAEQIJ010000032">
    <property type="protein sequence ID" value="HBH2621982.1"/>
    <property type="molecule type" value="Genomic_DNA"/>
</dbReference>
<evidence type="ECO:0000313" key="5">
    <source>
        <dbReference type="Proteomes" id="UP000189137"/>
    </source>
</evidence>
<dbReference type="Proteomes" id="UP000879542">
    <property type="component" value="Unassembled WGS sequence"/>
</dbReference>
<dbReference type="EMBL" id="UFWD01000002">
    <property type="protein sequence ID" value="SUY82556.1"/>
    <property type="molecule type" value="Genomic_DNA"/>
</dbReference>
<dbReference type="GO" id="GO:0003677">
    <property type="term" value="F:DNA binding"/>
    <property type="evidence" value="ECO:0007669"/>
    <property type="project" value="InterPro"/>
</dbReference>
<dbReference type="SMART" id="SM00530">
    <property type="entry name" value="HTH_XRE"/>
    <property type="match status" value="1"/>
</dbReference>
<dbReference type="Pfam" id="PF05339">
    <property type="entry name" value="DUF739"/>
    <property type="match status" value="1"/>
</dbReference>
<dbReference type="EMBL" id="FUPS01000004">
    <property type="protein sequence ID" value="SJS23289.1"/>
    <property type="molecule type" value="Genomic_DNA"/>
</dbReference>
<evidence type="ECO:0000313" key="3">
    <source>
        <dbReference type="EMBL" id="SJS23289.1"/>
    </source>
</evidence>
<sequence length="73" mass="8502">MNISKLKGKMVEKKYTQKKLAEELGMTVQALNAKLNNRSQFKIEEAVKISNILQIEEPGEIFFDNYIPKMQRN</sequence>
<feature type="domain" description="HTH cro/C1-type" evidence="1">
    <location>
        <begin position="6"/>
        <end position="61"/>
    </location>
</feature>
<proteinExistence type="predicted"/>
<reference evidence="2" key="2">
    <citation type="journal article" date="2018" name="Genome Biol.">
        <title>SKESA: strategic k-mer extension for scrupulous assemblies.</title>
        <authorList>
            <person name="Souvorov A."/>
            <person name="Agarwala R."/>
            <person name="Lipman D.J."/>
        </authorList>
    </citation>
    <scope>NUCLEOTIDE SEQUENCE</scope>
    <source>
        <strain evidence="2">Clostridioides</strain>
    </source>
</reference>
<evidence type="ECO:0000313" key="4">
    <source>
        <dbReference type="EMBL" id="SUY82556.1"/>
    </source>
</evidence>
<dbReference type="InterPro" id="IPR008003">
    <property type="entry name" value="DUF739"/>
</dbReference>
<dbReference type="RefSeq" id="WP_011861757.1">
    <property type="nucleotide sequence ID" value="NZ_BINC01000070.1"/>
</dbReference>
<dbReference type="InterPro" id="IPR001387">
    <property type="entry name" value="Cro/C1-type_HTH"/>
</dbReference>
<dbReference type="Proteomes" id="UP000189137">
    <property type="component" value="Unassembled WGS sequence"/>
</dbReference>
<dbReference type="AlphaFoldDB" id="A0A381KJX9"/>
<name>A0A381KJX9_CLODI</name>
<dbReference type="InterPro" id="IPR010982">
    <property type="entry name" value="Lambda_DNA-bd_dom_sf"/>
</dbReference>
<reference evidence="4" key="3">
    <citation type="submission" date="2018-06" db="EMBL/GenBank/DDBJ databases">
        <authorList>
            <consortium name="Pathogen Informatics"/>
            <person name="Doyle S."/>
        </authorList>
    </citation>
    <scope>NUCLEOTIDE SEQUENCE</scope>
    <source>
        <strain evidence="4">NCTC13307</strain>
    </source>
</reference>
<accession>A0A381KJX9</accession>
<reference evidence="2" key="4">
    <citation type="submission" date="2021-06" db="EMBL/GenBank/DDBJ databases">
        <authorList>
            <consortium name="NCBI Pathogen Detection Project"/>
        </authorList>
    </citation>
    <scope>NUCLEOTIDE SEQUENCE</scope>
    <source>
        <strain evidence="2">Clostridioides</strain>
    </source>
</reference>
<dbReference type="PROSITE" id="PS50943">
    <property type="entry name" value="HTH_CROC1"/>
    <property type="match status" value="1"/>
</dbReference>
<gene>
    <name evidence="2" type="ORF">KRQ00_003801</name>
    <name evidence="4" type="ORF">NCTC13307_03661</name>
    <name evidence="3" type="ORF">SAMEA3375112_01640</name>
</gene>
<organism evidence="4">
    <name type="scientific">Clostridioides difficile</name>
    <name type="common">Peptoclostridium difficile</name>
    <dbReference type="NCBI Taxonomy" id="1496"/>
    <lineage>
        <taxon>Bacteria</taxon>
        <taxon>Bacillati</taxon>
        <taxon>Bacillota</taxon>
        <taxon>Clostridia</taxon>
        <taxon>Peptostreptococcales</taxon>
        <taxon>Peptostreptococcaceae</taxon>
        <taxon>Clostridioides</taxon>
    </lineage>
</organism>
<reference evidence="3 5" key="1">
    <citation type="submission" date="2017-02" db="EMBL/GenBank/DDBJ databases">
        <authorList>
            <consortium name="Pathogen Informatics"/>
        </authorList>
    </citation>
    <scope>NUCLEOTIDE SEQUENCE [LARGE SCALE GENOMIC DNA]</scope>
    <source>
        <strain evidence="3 5">VRECD0157</strain>
    </source>
</reference>
<dbReference type="SUPFAM" id="SSF47413">
    <property type="entry name" value="lambda repressor-like DNA-binding domains"/>
    <property type="match status" value="1"/>
</dbReference>
<dbReference type="Gene3D" id="1.10.260.40">
    <property type="entry name" value="lambda repressor-like DNA-binding domains"/>
    <property type="match status" value="1"/>
</dbReference>
<evidence type="ECO:0000259" key="1">
    <source>
        <dbReference type="PROSITE" id="PS50943"/>
    </source>
</evidence>
<protein>
    <submittedName>
        <fullName evidence="3 4">Helix-turn-helix</fullName>
    </submittedName>
    <submittedName>
        <fullName evidence="2">Helix-turn-helix transcriptional regulator</fullName>
    </submittedName>
</protein>